<dbReference type="EMBL" id="JAULSR010000001">
    <property type="protein sequence ID" value="KAK0636606.1"/>
    <property type="molecule type" value="Genomic_DNA"/>
</dbReference>
<organism evidence="3 4">
    <name type="scientific">Bombardia bombarda</name>
    <dbReference type="NCBI Taxonomy" id="252184"/>
    <lineage>
        <taxon>Eukaryota</taxon>
        <taxon>Fungi</taxon>
        <taxon>Dikarya</taxon>
        <taxon>Ascomycota</taxon>
        <taxon>Pezizomycotina</taxon>
        <taxon>Sordariomycetes</taxon>
        <taxon>Sordariomycetidae</taxon>
        <taxon>Sordariales</taxon>
        <taxon>Lasiosphaeriaceae</taxon>
        <taxon>Bombardia</taxon>
    </lineage>
</organism>
<feature type="non-terminal residue" evidence="3">
    <location>
        <position position="99"/>
    </location>
</feature>
<keyword evidence="1" id="KW-1133">Transmembrane helix</keyword>
<evidence type="ECO:0000259" key="2">
    <source>
        <dbReference type="Pfam" id="PF24803"/>
    </source>
</evidence>
<dbReference type="PANTHER" id="PTHR37019:SF1">
    <property type="entry name" value="EXPERA DOMAIN-CONTAINING PROTEIN"/>
    <property type="match status" value="1"/>
</dbReference>
<evidence type="ECO:0000313" key="3">
    <source>
        <dbReference type="EMBL" id="KAK0636606.1"/>
    </source>
</evidence>
<reference evidence="3" key="1">
    <citation type="submission" date="2023-06" db="EMBL/GenBank/DDBJ databases">
        <title>Genome-scale phylogeny and comparative genomics of the fungal order Sordariales.</title>
        <authorList>
            <consortium name="Lawrence Berkeley National Laboratory"/>
            <person name="Hensen N."/>
            <person name="Bonometti L."/>
            <person name="Westerberg I."/>
            <person name="Brannstrom I.O."/>
            <person name="Guillou S."/>
            <person name="Cros-Aarteil S."/>
            <person name="Calhoun S."/>
            <person name="Haridas S."/>
            <person name="Kuo A."/>
            <person name="Mondo S."/>
            <person name="Pangilinan J."/>
            <person name="Riley R."/>
            <person name="LaButti K."/>
            <person name="Andreopoulos B."/>
            <person name="Lipzen A."/>
            <person name="Chen C."/>
            <person name="Yanf M."/>
            <person name="Daum C."/>
            <person name="Ng V."/>
            <person name="Clum A."/>
            <person name="Steindorff A."/>
            <person name="Ohm R."/>
            <person name="Martin F."/>
            <person name="Silar P."/>
            <person name="Natvig D."/>
            <person name="Lalanne C."/>
            <person name="Gautier V."/>
            <person name="Ament-velasquez S.L."/>
            <person name="Kruys A."/>
            <person name="Hutchinson M.I."/>
            <person name="Powell A.J."/>
            <person name="Barry K."/>
            <person name="Miller A.N."/>
            <person name="Grigoriev I.V."/>
            <person name="Debuchy R."/>
            <person name="Gladieux P."/>
            <person name="Thoren M.H."/>
            <person name="Johannesson H."/>
        </authorList>
    </citation>
    <scope>NUCLEOTIDE SEQUENCE</scope>
    <source>
        <strain evidence="3">SMH3391-2</strain>
    </source>
</reference>
<feature type="transmembrane region" description="Helical" evidence="1">
    <location>
        <begin position="46"/>
        <end position="70"/>
    </location>
</feature>
<evidence type="ECO:0000313" key="4">
    <source>
        <dbReference type="Proteomes" id="UP001174934"/>
    </source>
</evidence>
<evidence type="ECO:0000256" key="1">
    <source>
        <dbReference type="SAM" id="Phobius"/>
    </source>
</evidence>
<dbReference type="Proteomes" id="UP001174934">
    <property type="component" value="Unassembled WGS sequence"/>
</dbReference>
<dbReference type="Pfam" id="PF24803">
    <property type="entry name" value="DUF7704"/>
    <property type="match status" value="1"/>
</dbReference>
<feature type="non-terminal residue" evidence="3">
    <location>
        <position position="1"/>
    </location>
</feature>
<dbReference type="PANTHER" id="PTHR37019">
    <property type="entry name" value="CHROMOSOME 1, WHOLE GENOME SHOTGUN SEQUENCE"/>
    <property type="match status" value="1"/>
</dbReference>
<dbReference type="AlphaFoldDB" id="A0AA40CF85"/>
<dbReference type="InterPro" id="IPR056121">
    <property type="entry name" value="DUF7704"/>
</dbReference>
<feature type="domain" description="DUF7704" evidence="2">
    <location>
        <begin position="1"/>
        <end position="96"/>
    </location>
</feature>
<feature type="transmembrane region" description="Helical" evidence="1">
    <location>
        <begin position="7"/>
        <end position="26"/>
    </location>
</feature>
<protein>
    <recommendedName>
        <fullName evidence="2">DUF7704 domain-containing protein</fullName>
    </recommendedName>
</protein>
<keyword evidence="1" id="KW-0472">Membrane</keyword>
<sequence>IPLTYRLILLAIKPLAALQGAYMMLFNPSGYISTMTRSTISYDPSTQQFALTQLAGAWLYFAFVELVVLAQSDDVRLWRLLCGGMLLSDLAYMHSVAQG</sequence>
<keyword evidence="1" id="KW-0812">Transmembrane</keyword>
<accession>A0AA40CF85</accession>
<comment type="caution">
    <text evidence="3">The sequence shown here is derived from an EMBL/GenBank/DDBJ whole genome shotgun (WGS) entry which is preliminary data.</text>
</comment>
<gene>
    <name evidence="3" type="ORF">B0T17DRAFT_457825</name>
</gene>
<proteinExistence type="predicted"/>
<name>A0AA40CF85_9PEZI</name>
<keyword evidence="4" id="KW-1185">Reference proteome</keyword>